<dbReference type="Proteomes" id="UP001057452">
    <property type="component" value="Chromosome 14"/>
</dbReference>
<feature type="non-terminal residue" evidence="1">
    <location>
        <position position="55"/>
    </location>
</feature>
<organism evidence="1 2">
    <name type="scientific">Chaenocephalus aceratus</name>
    <name type="common">Blackfin icefish</name>
    <name type="synonym">Chaenichthys aceratus</name>
    <dbReference type="NCBI Taxonomy" id="36190"/>
    <lineage>
        <taxon>Eukaryota</taxon>
        <taxon>Metazoa</taxon>
        <taxon>Chordata</taxon>
        <taxon>Craniata</taxon>
        <taxon>Vertebrata</taxon>
        <taxon>Euteleostomi</taxon>
        <taxon>Actinopterygii</taxon>
        <taxon>Neopterygii</taxon>
        <taxon>Teleostei</taxon>
        <taxon>Neoteleostei</taxon>
        <taxon>Acanthomorphata</taxon>
        <taxon>Eupercaria</taxon>
        <taxon>Perciformes</taxon>
        <taxon>Notothenioidei</taxon>
        <taxon>Channichthyidae</taxon>
        <taxon>Chaenocephalus</taxon>
    </lineage>
</organism>
<feature type="non-terminal residue" evidence="1">
    <location>
        <position position="1"/>
    </location>
</feature>
<reference evidence="1" key="1">
    <citation type="submission" date="2022-05" db="EMBL/GenBank/DDBJ databases">
        <title>Chromosome-level genome of Chaenocephalus aceratus.</title>
        <authorList>
            <person name="Park H."/>
        </authorList>
    </citation>
    <scope>NUCLEOTIDE SEQUENCE</scope>
    <source>
        <strain evidence="1">KU_202001</strain>
    </source>
</reference>
<evidence type="ECO:0000313" key="1">
    <source>
        <dbReference type="EMBL" id="KAI4814636.1"/>
    </source>
</evidence>
<dbReference type="EMBL" id="CM043798">
    <property type="protein sequence ID" value="KAI4814636.1"/>
    <property type="molecule type" value="Genomic_DNA"/>
</dbReference>
<sequence length="55" mass="6228">SSPCMEAPTWWQKSSTDSHTALSRAGEKHFCFQVKSGVDVMSITLVLFRQTYLFS</sequence>
<comment type="caution">
    <text evidence="1">The sequence shown here is derived from an EMBL/GenBank/DDBJ whole genome shotgun (WGS) entry which is preliminary data.</text>
</comment>
<accession>A0ACB9WMN2</accession>
<proteinExistence type="predicted"/>
<protein>
    <submittedName>
        <fullName evidence="1">Uncharacterized protein</fullName>
    </submittedName>
</protein>
<evidence type="ECO:0000313" key="2">
    <source>
        <dbReference type="Proteomes" id="UP001057452"/>
    </source>
</evidence>
<keyword evidence="2" id="KW-1185">Reference proteome</keyword>
<name>A0ACB9WMN2_CHAAC</name>
<gene>
    <name evidence="1" type="ORF">KUCAC02_003824</name>
</gene>